<accession>B8AI04</accession>
<name>B8AI04_ORYSI</name>
<proteinExistence type="predicted"/>
<dbReference type="Proteomes" id="UP000007015">
    <property type="component" value="Chromosome 2"/>
</dbReference>
<sequence length="94" mass="10508">MATAPTTTPSVCDRRVLLKRQGISSEEANKMVAVAKEAVAIENSQVVNEQESVVTNQTSIKTYSSYNQHQDREGHNALRKTRVQLETKNLDLLH</sequence>
<gene>
    <name evidence="1" type="ORF">OsI_08788</name>
</gene>
<dbReference type="HOGENOM" id="CLU_2390010_0_0_1"/>
<protein>
    <submittedName>
        <fullName evidence="1">Uncharacterized protein</fullName>
    </submittedName>
</protein>
<dbReference type="AlphaFoldDB" id="B8AI04"/>
<evidence type="ECO:0000313" key="1">
    <source>
        <dbReference type="EMBL" id="EEC73930.1"/>
    </source>
</evidence>
<dbReference type="Gramene" id="BGIOSGA008972-TA">
    <property type="protein sequence ID" value="BGIOSGA008972-PA"/>
    <property type="gene ID" value="BGIOSGA008972"/>
</dbReference>
<keyword evidence="2" id="KW-1185">Reference proteome</keyword>
<reference evidence="1 2" key="1">
    <citation type="journal article" date="2005" name="PLoS Biol.">
        <title>The genomes of Oryza sativa: a history of duplications.</title>
        <authorList>
            <person name="Yu J."/>
            <person name="Wang J."/>
            <person name="Lin W."/>
            <person name="Li S."/>
            <person name="Li H."/>
            <person name="Zhou J."/>
            <person name="Ni P."/>
            <person name="Dong W."/>
            <person name="Hu S."/>
            <person name="Zeng C."/>
            <person name="Zhang J."/>
            <person name="Zhang Y."/>
            <person name="Li R."/>
            <person name="Xu Z."/>
            <person name="Li S."/>
            <person name="Li X."/>
            <person name="Zheng H."/>
            <person name="Cong L."/>
            <person name="Lin L."/>
            <person name="Yin J."/>
            <person name="Geng J."/>
            <person name="Li G."/>
            <person name="Shi J."/>
            <person name="Liu J."/>
            <person name="Lv H."/>
            <person name="Li J."/>
            <person name="Wang J."/>
            <person name="Deng Y."/>
            <person name="Ran L."/>
            <person name="Shi X."/>
            <person name="Wang X."/>
            <person name="Wu Q."/>
            <person name="Li C."/>
            <person name="Ren X."/>
            <person name="Wang J."/>
            <person name="Wang X."/>
            <person name="Li D."/>
            <person name="Liu D."/>
            <person name="Zhang X."/>
            <person name="Ji Z."/>
            <person name="Zhao W."/>
            <person name="Sun Y."/>
            <person name="Zhang Z."/>
            <person name="Bao J."/>
            <person name="Han Y."/>
            <person name="Dong L."/>
            <person name="Ji J."/>
            <person name="Chen P."/>
            <person name="Wu S."/>
            <person name="Liu J."/>
            <person name="Xiao Y."/>
            <person name="Bu D."/>
            <person name="Tan J."/>
            <person name="Yang L."/>
            <person name="Ye C."/>
            <person name="Zhang J."/>
            <person name="Xu J."/>
            <person name="Zhou Y."/>
            <person name="Yu Y."/>
            <person name="Zhang B."/>
            <person name="Zhuang S."/>
            <person name="Wei H."/>
            <person name="Liu B."/>
            <person name="Lei M."/>
            <person name="Yu H."/>
            <person name="Li Y."/>
            <person name="Xu H."/>
            <person name="Wei S."/>
            <person name="He X."/>
            <person name="Fang L."/>
            <person name="Zhang Z."/>
            <person name="Zhang Y."/>
            <person name="Huang X."/>
            <person name="Su Z."/>
            <person name="Tong W."/>
            <person name="Li J."/>
            <person name="Tong Z."/>
            <person name="Li S."/>
            <person name="Ye J."/>
            <person name="Wang L."/>
            <person name="Fang L."/>
            <person name="Lei T."/>
            <person name="Chen C."/>
            <person name="Chen H."/>
            <person name="Xu Z."/>
            <person name="Li H."/>
            <person name="Huang H."/>
            <person name="Zhang F."/>
            <person name="Xu H."/>
            <person name="Li N."/>
            <person name="Zhao C."/>
            <person name="Li S."/>
            <person name="Dong L."/>
            <person name="Huang Y."/>
            <person name="Li L."/>
            <person name="Xi Y."/>
            <person name="Qi Q."/>
            <person name="Li W."/>
            <person name="Zhang B."/>
            <person name="Hu W."/>
            <person name="Zhang Y."/>
            <person name="Tian X."/>
            <person name="Jiao Y."/>
            <person name="Liang X."/>
            <person name="Jin J."/>
            <person name="Gao L."/>
            <person name="Zheng W."/>
            <person name="Hao B."/>
            <person name="Liu S."/>
            <person name="Wang W."/>
            <person name="Yuan L."/>
            <person name="Cao M."/>
            <person name="McDermott J."/>
            <person name="Samudrala R."/>
            <person name="Wang J."/>
            <person name="Wong G.K."/>
            <person name="Yang H."/>
        </authorList>
    </citation>
    <scope>NUCLEOTIDE SEQUENCE [LARGE SCALE GENOMIC DNA]</scope>
    <source>
        <strain evidence="2">cv. 93-11</strain>
    </source>
</reference>
<dbReference type="EMBL" id="CM000127">
    <property type="protein sequence ID" value="EEC73930.1"/>
    <property type="molecule type" value="Genomic_DNA"/>
</dbReference>
<evidence type="ECO:0000313" key="2">
    <source>
        <dbReference type="Proteomes" id="UP000007015"/>
    </source>
</evidence>
<organism evidence="1 2">
    <name type="scientific">Oryza sativa subsp. indica</name>
    <name type="common">Rice</name>
    <dbReference type="NCBI Taxonomy" id="39946"/>
    <lineage>
        <taxon>Eukaryota</taxon>
        <taxon>Viridiplantae</taxon>
        <taxon>Streptophyta</taxon>
        <taxon>Embryophyta</taxon>
        <taxon>Tracheophyta</taxon>
        <taxon>Spermatophyta</taxon>
        <taxon>Magnoliopsida</taxon>
        <taxon>Liliopsida</taxon>
        <taxon>Poales</taxon>
        <taxon>Poaceae</taxon>
        <taxon>BOP clade</taxon>
        <taxon>Oryzoideae</taxon>
        <taxon>Oryzeae</taxon>
        <taxon>Oryzinae</taxon>
        <taxon>Oryza</taxon>
        <taxon>Oryza sativa</taxon>
    </lineage>
</organism>